<reference evidence="2 3" key="1">
    <citation type="journal article" date="2023" name="Microb. Genom.">
        <title>Mesoterricola silvestris gen. nov., sp. nov., Mesoterricola sediminis sp. nov., Geothrix oryzae sp. nov., Geothrix edaphica sp. nov., Geothrix rubra sp. nov., and Geothrix limicola sp. nov., six novel members of Acidobacteriota isolated from soils.</title>
        <authorList>
            <person name="Weisberg A.J."/>
            <person name="Pearce E."/>
            <person name="Kramer C.G."/>
            <person name="Chang J.H."/>
            <person name="Clarke C.R."/>
        </authorList>
    </citation>
    <scope>NUCLEOTIDE SEQUENCE [LARGE SCALE GENOMIC DNA]</scope>
    <source>
        <strain evidence="2 3">NB05-1H</strain>
    </source>
</reference>
<dbReference type="EMBL" id="JARAWP010000069">
    <property type="protein sequence ID" value="MDX3026089.1"/>
    <property type="molecule type" value="Genomic_DNA"/>
</dbReference>
<proteinExistence type="predicted"/>
<dbReference type="InterPro" id="IPR032466">
    <property type="entry name" value="Metal_Hydrolase"/>
</dbReference>
<dbReference type="Pfam" id="PF21897">
    <property type="entry name" value="DUF6919"/>
    <property type="match status" value="1"/>
</dbReference>
<comment type="caution">
    <text evidence="2">The sequence shown here is derived from an EMBL/GenBank/DDBJ whole genome shotgun (WGS) entry which is preliminary data.</text>
</comment>
<evidence type="ECO:0000313" key="2">
    <source>
        <dbReference type="EMBL" id="MDX3026089.1"/>
    </source>
</evidence>
<feature type="domain" description="DUF6919" evidence="1">
    <location>
        <begin position="11"/>
        <end position="196"/>
    </location>
</feature>
<sequence length="208" mass="22215">MKLPWISRADLRRWKAARTLADLADLTAGWLDGTGVRSLPDYAPNWGPDDETVPLLPVLARLNRAGLLTTCSQPGQDEGPGWDGALYRQRAAVDLLVAPGDLADRLLATARQNGLLVAVHEAGARGEVDGIAATERDGQTVTGFGNHLSRRTLRHIWQAGSVITDEAFDQVAAALQIAVVAPEYGDAGNRLWEVLDAFAADDRGSTAA</sequence>
<protein>
    <recommendedName>
        <fullName evidence="1">DUF6919 domain-containing protein</fullName>
    </recommendedName>
</protein>
<dbReference type="RefSeq" id="WP_119612078.1">
    <property type="nucleotide sequence ID" value="NZ_CP122371.1"/>
</dbReference>
<evidence type="ECO:0000259" key="1">
    <source>
        <dbReference type="Pfam" id="PF21897"/>
    </source>
</evidence>
<name>A0ABU4MD78_9ACTN</name>
<accession>A0ABU4MD78</accession>
<evidence type="ECO:0000313" key="3">
    <source>
        <dbReference type="Proteomes" id="UP001272987"/>
    </source>
</evidence>
<dbReference type="Proteomes" id="UP001272987">
    <property type="component" value="Unassembled WGS sequence"/>
</dbReference>
<keyword evidence="3" id="KW-1185">Reference proteome</keyword>
<dbReference type="InterPro" id="IPR054212">
    <property type="entry name" value="DUF6919"/>
</dbReference>
<gene>
    <name evidence="2" type="ORF">PV666_50785</name>
</gene>
<dbReference type="SUPFAM" id="SSF51556">
    <property type="entry name" value="Metallo-dependent hydrolases"/>
    <property type="match status" value="1"/>
</dbReference>
<organism evidence="2 3">
    <name type="scientific">Streptomyces acidiscabies</name>
    <dbReference type="NCBI Taxonomy" id="42234"/>
    <lineage>
        <taxon>Bacteria</taxon>
        <taxon>Bacillati</taxon>
        <taxon>Actinomycetota</taxon>
        <taxon>Actinomycetes</taxon>
        <taxon>Kitasatosporales</taxon>
        <taxon>Streptomycetaceae</taxon>
        <taxon>Streptomyces</taxon>
    </lineage>
</organism>